<accession>A0AAE3P2M6</accession>
<evidence type="ECO:0000256" key="3">
    <source>
        <dbReference type="ARBA" id="ARBA00022741"/>
    </source>
</evidence>
<evidence type="ECO:0000256" key="5">
    <source>
        <dbReference type="PIRSR" id="PIRSR604809-1"/>
    </source>
</evidence>
<feature type="binding site" evidence="7">
    <location>
        <position position="133"/>
    </location>
    <ligand>
        <name>Mg(2+)</name>
        <dbReference type="ChEBI" id="CHEBI:18420"/>
        <label>1</label>
    </ligand>
</feature>
<dbReference type="InterPro" id="IPR036651">
    <property type="entry name" value="Gln_synt_N_sf"/>
</dbReference>
<sequence>MNNQIQSINQLIKKNKIEFIDLKAIDLSGRLHHISLPVHDKIIEKIIKDGVGFDGSSYGLRKVENSDMILIPDLNTAVIDIFRDAPTLSFYANIILANEKRSRFEQDARYIARKIEDLLLKETGCDKSWWGPEFEFYIFSDVEYDTRTSQSYYKIEHAEEFYKKAYHAANPFDIYDDFRDEACKILSRYGLKIKYHHHEAGERGQQEIETYFSDLLTTADNIITAKYVLFNFARQKNLYITFMPKPMYQQAGNGLHLHLYLTKNGKNAFYKKDGYGNFNEFGFYFIGGILKHAPAISAFANPSTNSYKRLVPGFEAPVALTFGMGNRASAIRIPKYVNDPDVTRFEYRPPDATMNPYFAMSAIILAGIDGVKNKINPAKEGFGPYDKNFLEDDLHKIKLLPRNLEEALDALENDHEFLKRGNVFTDELLQQWINTKHEEIKSINTMPHPFEFKMYFNL</sequence>
<dbReference type="SMART" id="SM01230">
    <property type="entry name" value="Gln-synt_C"/>
    <property type="match status" value="1"/>
</dbReference>
<feature type="domain" description="GS beta-grasp" evidence="10">
    <location>
        <begin position="15"/>
        <end position="100"/>
    </location>
</feature>
<organism evidence="12 13">
    <name type="scientific">Stygiobacter electus</name>
    <dbReference type="NCBI Taxonomy" id="3032292"/>
    <lineage>
        <taxon>Bacteria</taxon>
        <taxon>Pseudomonadati</taxon>
        <taxon>Ignavibacteriota</taxon>
        <taxon>Ignavibacteria</taxon>
        <taxon>Ignavibacteriales</taxon>
        <taxon>Melioribacteraceae</taxon>
        <taxon>Stygiobacter</taxon>
    </lineage>
</organism>
<dbReference type="GO" id="GO:0016020">
    <property type="term" value="C:membrane"/>
    <property type="evidence" value="ECO:0007669"/>
    <property type="project" value="TreeGrafter"/>
</dbReference>
<feature type="binding site" evidence="5">
    <location>
        <position position="315"/>
    </location>
    <ligand>
        <name>L-glutamate</name>
        <dbReference type="ChEBI" id="CHEBI:29985"/>
    </ligand>
</feature>
<comment type="cofactor">
    <cofactor evidence="7">
        <name>Mg(2+)</name>
        <dbReference type="ChEBI" id="CHEBI:18420"/>
    </cofactor>
    <text evidence="7">Binds 2 Mg(2+) ions per subunit.</text>
</comment>
<evidence type="ECO:0000256" key="6">
    <source>
        <dbReference type="PIRSR" id="PIRSR604809-2"/>
    </source>
</evidence>
<evidence type="ECO:0000256" key="1">
    <source>
        <dbReference type="ARBA" id="ARBA00009897"/>
    </source>
</evidence>
<dbReference type="SUPFAM" id="SSF54368">
    <property type="entry name" value="Glutamine synthetase, N-terminal domain"/>
    <property type="match status" value="1"/>
</dbReference>
<evidence type="ECO:0000256" key="7">
    <source>
        <dbReference type="PIRSR" id="PIRSR604809-3"/>
    </source>
</evidence>
<feature type="binding site" evidence="5">
    <location>
        <position position="309"/>
    </location>
    <ligand>
        <name>L-glutamate</name>
        <dbReference type="ChEBI" id="CHEBI:29985"/>
    </ligand>
</feature>
<proteinExistence type="inferred from homology"/>
<feature type="binding site" evidence="7">
    <location>
        <position position="135"/>
    </location>
    <ligand>
        <name>Mg(2+)</name>
        <dbReference type="ChEBI" id="CHEBI:18420"/>
        <label>2</label>
    </ligand>
</feature>
<evidence type="ECO:0000313" key="13">
    <source>
        <dbReference type="Proteomes" id="UP001221302"/>
    </source>
</evidence>
<gene>
    <name evidence="12" type="primary">glnA</name>
    <name evidence="12" type="ORF">P0M35_10860</name>
</gene>
<dbReference type="InterPro" id="IPR008147">
    <property type="entry name" value="Gln_synt_N"/>
</dbReference>
<dbReference type="GO" id="GO:0006542">
    <property type="term" value="P:glutamine biosynthetic process"/>
    <property type="evidence" value="ECO:0007669"/>
    <property type="project" value="InterPro"/>
</dbReference>
<dbReference type="PROSITE" id="PS00180">
    <property type="entry name" value="GLNA_1"/>
    <property type="match status" value="1"/>
</dbReference>
<dbReference type="PROSITE" id="PS51987">
    <property type="entry name" value="GS_CATALYTIC"/>
    <property type="match status" value="1"/>
</dbReference>
<dbReference type="EMBL" id="JARGDL010000016">
    <property type="protein sequence ID" value="MDF1612652.1"/>
    <property type="molecule type" value="Genomic_DNA"/>
</dbReference>
<evidence type="ECO:0000313" key="12">
    <source>
        <dbReference type="EMBL" id="MDF1612652.1"/>
    </source>
</evidence>
<feature type="binding site" evidence="7">
    <location>
        <position position="256"/>
    </location>
    <ligand>
        <name>Mg(2+)</name>
        <dbReference type="ChEBI" id="CHEBI:18420"/>
        <label>1</label>
    </ligand>
</feature>
<dbReference type="InterPro" id="IPR014746">
    <property type="entry name" value="Gln_synth/guanido_kin_cat_dom"/>
</dbReference>
<dbReference type="Pfam" id="PF03951">
    <property type="entry name" value="Gln-synt_N"/>
    <property type="match status" value="1"/>
</dbReference>
<keyword evidence="4 6" id="KW-0067">ATP-binding</keyword>
<comment type="caution">
    <text evidence="12">The sequence shown here is derived from an EMBL/GenBank/DDBJ whole genome shotgun (WGS) entry which is preliminary data.</text>
</comment>
<evidence type="ECO:0000259" key="10">
    <source>
        <dbReference type="PROSITE" id="PS51986"/>
    </source>
</evidence>
<dbReference type="Gene3D" id="3.10.20.70">
    <property type="entry name" value="Glutamine synthetase, N-terminal domain"/>
    <property type="match status" value="1"/>
</dbReference>
<feature type="binding site" evidence="6">
    <location>
        <position position="327"/>
    </location>
    <ligand>
        <name>ATP</name>
        <dbReference type="ChEBI" id="CHEBI:30616"/>
    </ligand>
</feature>
<evidence type="ECO:0000256" key="8">
    <source>
        <dbReference type="PROSITE-ProRule" id="PRU01330"/>
    </source>
</evidence>
<dbReference type="Gene3D" id="3.30.590.10">
    <property type="entry name" value="Glutamine synthetase/guanido kinase, catalytic domain"/>
    <property type="match status" value="1"/>
</dbReference>
<dbReference type="InterPro" id="IPR027302">
    <property type="entry name" value="Gln_synth_N_conserv_site"/>
</dbReference>
<dbReference type="GO" id="GO:0005524">
    <property type="term" value="F:ATP binding"/>
    <property type="evidence" value="ECO:0007669"/>
    <property type="project" value="UniProtKB-KW"/>
</dbReference>
<feature type="domain" description="GS catalytic" evidence="11">
    <location>
        <begin position="108"/>
        <end position="458"/>
    </location>
</feature>
<protein>
    <submittedName>
        <fullName evidence="12">Type I glutamate--ammonia ligase</fullName>
        <ecNumber evidence="12">6.3.1.2</ecNumber>
    </submittedName>
</protein>
<feature type="binding site" evidence="7">
    <location>
        <position position="199"/>
    </location>
    <ligand>
        <name>Mg(2+)</name>
        <dbReference type="ChEBI" id="CHEBI:18420"/>
        <label>1</label>
    </ligand>
</feature>
<evidence type="ECO:0000256" key="2">
    <source>
        <dbReference type="ARBA" id="ARBA00022598"/>
    </source>
</evidence>
<dbReference type="EC" id="6.3.1.2" evidence="12"/>
<dbReference type="GO" id="GO:0046872">
    <property type="term" value="F:metal ion binding"/>
    <property type="evidence" value="ECO:0007669"/>
    <property type="project" value="UniProtKB-KW"/>
</dbReference>
<feature type="binding site" evidence="7">
    <location>
        <position position="207"/>
    </location>
    <ligand>
        <name>Mg(2+)</name>
        <dbReference type="ChEBI" id="CHEBI:18420"/>
        <label>1</label>
    </ligand>
</feature>
<reference evidence="12" key="1">
    <citation type="submission" date="2023-03" db="EMBL/GenBank/DDBJ databases">
        <title>Stygiobacter electus gen. nov., sp. nov., facultatively anaerobic thermotolerant bacterium of the class Ignavibacteria from a well of Yessentuki mineral water deposit.</title>
        <authorList>
            <person name="Podosokorskaya O.A."/>
            <person name="Elcheninov A.G."/>
            <person name="Petrova N.F."/>
            <person name="Zavarzina D.G."/>
            <person name="Kublanov I.V."/>
            <person name="Merkel A.Y."/>
        </authorList>
    </citation>
    <scope>NUCLEOTIDE SEQUENCE</scope>
    <source>
        <strain evidence="12">09-Me</strain>
    </source>
</reference>
<dbReference type="GO" id="GO:0005737">
    <property type="term" value="C:cytoplasm"/>
    <property type="evidence" value="ECO:0007669"/>
    <property type="project" value="TreeGrafter"/>
</dbReference>
<feature type="binding site" evidence="7">
    <location>
        <position position="346"/>
    </location>
    <ligand>
        <name>Mg(2+)</name>
        <dbReference type="ChEBI" id="CHEBI:18420"/>
        <label>1</label>
    </ligand>
</feature>
<dbReference type="PANTHER" id="PTHR43407">
    <property type="entry name" value="GLUTAMINE SYNTHETASE"/>
    <property type="match status" value="1"/>
</dbReference>
<comment type="similarity">
    <text evidence="1 8 9">Belongs to the glutamine synthetase family.</text>
</comment>
<dbReference type="PANTHER" id="PTHR43407:SF1">
    <property type="entry name" value="LENGSIN"/>
    <property type="match status" value="1"/>
</dbReference>
<dbReference type="NCBIfam" id="TIGR00653">
    <property type="entry name" value="GlnA"/>
    <property type="match status" value="1"/>
</dbReference>
<dbReference type="GO" id="GO:0004356">
    <property type="term" value="F:glutamine synthetase activity"/>
    <property type="evidence" value="ECO:0007669"/>
    <property type="project" value="UniProtKB-EC"/>
</dbReference>
<dbReference type="Pfam" id="PF00120">
    <property type="entry name" value="Gln-synt_C"/>
    <property type="match status" value="1"/>
</dbReference>
<evidence type="ECO:0000256" key="9">
    <source>
        <dbReference type="RuleBase" id="RU000384"/>
    </source>
</evidence>
<dbReference type="Proteomes" id="UP001221302">
    <property type="component" value="Unassembled WGS sequence"/>
</dbReference>
<dbReference type="RefSeq" id="WP_321536423.1">
    <property type="nucleotide sequence ID" value="NZ_JARGDL010000016.1"/>
</dbReference>
<keyword evidence="7" id="KW-0460">Magnesium</keyword>
<keyword evidence="13" id="KW-1185">Reference proteome</keyword>
<dbReference type="SUPFAM" id="SSF55931">
    <property type="entry name" value="Glutamine synthetase/guanido kinase"/>
    <property type="match status" value="1"/>
</dbReference>
<evidence type="ECO:0000256" key="4">
    <source>
        <dbReference type="ARBA" id="ARBA00022840"/>
    </source>
</evidence>
<dbReference type="InterPro" id="IPR008146">
    <property type="entry name" value="Gln_synth_cat_dom"/>
</dbReference>
<dbReference type="PROSITE" id="PS51986">
    <property type="entry name" value="GS_BETA_GRASP"/>
    <property type="match status" value="1"/>
</dbReference>
<dbReference type="InterPro" id="IPR004809">
    <property type="entry name" value="Gln_synth_I"/>
</dbReference>
<evidence type="ECO:0000259" key="11">
    <source>
        <dbReference type="PROSITE" id="PS51987"/>
    </source>
</evidence>
<name>A0AAE3P2M6_9BACT</name>
<keyword evidence="7" id="KW-0479">Metal-binding</keyword>
<feature type="binding site" evidence="5">
    <location>
        <position position="327"/>
    </location>
    <ligand>
        <name>L-glutamate</name>
        <dbReference type="ChEBI" id="CHEBI:29985"/>
    </ligand>
</feature>
<dbReference type="AlphaFoldDB" id="A0AAE3P2M6"/>
<keyword evidence="3 6" id="KW-0547">Nucleotide-binding</keyword>
<keyword evidence="2 12" id="KW-0436">Ligase</keyword>
<dbReference type="GO" id="GO:0019740">
    <property type="term" value="P:nitrogen utilization"/>
    <property type="evidence" value="ECO:0007669"/>
    <property type="project" value="TreeGrafter"/>
</dbReference>
<feature type="binding site" evidence="5">
    <location>
        <position position="348"/>
    </location>
    <ligand>
        <name>L-glutamate</name>
        <dbReference type="ChEBI" id="CHEBI:29985"/>
    </ligand>
</feature>